<dbReference type="Gene3D" id="1.25.40.10">
    <property type="entry name" value="Tetratricopeptide repeat domain"/>
    <property type="match status" value="1"/>
</dbReference>
<dbReference type="GO" id="GO:0046813">
    <property type="term" value="P:receptor-mediated virion attachment to host cell"/>
    <property type="evidence" value="ECO:0007669"/>
    <property type="project" value="TreeGrafter"/>
</dbReference>
<dbReference type="CDD" id="cd02440">
    <property type="entry name" value="AdoMet_MTases"/>
    <property type="match status" value="1"/>
</dbReference>
<evidence type="ECO:0000259" key="4">
    <source>
        <dbReference type="Pfam" id="PF08241"/>
    </source>
</evidence>
<comment type="caution">
    <text evidence="5">The sequence shown here is derived from an EMBL/GenBank/DDBJ whole genome shotgun (WGS) entry which is preliminary data.</text>
</comment>
<organism evidence="5 6">
    <name type="scientific">Ramlibacter pinisoli</name>
    <dbReference type="NCBI Taxonomy" id="2682844"/>
    <lineage>
        <taxon>Bacteria</taxon>
        <taxon>Pseudomonadati</taxon>
        <taxon>Pseudomonadota</taxon>
        <taxon>Betaproteobacteria</taxon>
        <taxon>Burkholderiales</taxon>
        <taxon>Comamonadaceae</taxon>
        <taxon>Ramlibacter</taxon>
    </lineage>
</organism>
<evidence type="ECO:0000256" key="2">
    <source>
        <dbReference type="ARBA" id="ARBA00022803"/>
    </source>
</evidence>
<dbReference type="PANTHER" id="PTHR44858">
    <property type="entry name" value="TETRATRICOPEPTIDE REPEAT PROTEIN 6"/>
    <property type="match status" value="1"/>
</dbReference>
<dbReference type="InterPro" id="IPR050498">
    <property type="entry name" value="Ycf3"/>
</dbReference>
<sequence length="371" mass="40470">MTQPAPDPAFEQAKAFFLRGVQLSEGGDFAGAERQFLASLALLPGRASTLVNLGIARFRLGRMAEAVEPLEEALGLEPQDVNAWLHLALARSELRRLEPALQAVERATTLAPAAGLGWSLRGDLLRELGRPADAIAAHERALALGFEPELQRYYLAALRGDSVPPAPPTAYVRQLFDSYAGEFDQHLVQALGYRAPQLLVDGLQGRRFQAALDLGCGTGLCAPLLRPIAQRLDGIDLSPNMVRQARARGLYDEVVEADLAPHLAATPRRYDLLLAADVFIYVGDLEAVFAGAARVLEDGGAFCFSVEAADEQERLVLRRSLRYAHSEGYIRTLADRHGFDLRATARHPLRIDQGQPLAGLFAWLARRGRVA</sequence>
<proteinExistence type="predicted"/>
<accession>A0A6N8IU02</accession>
<dbReference type="GO" id="GO:0032259">
    <property type="term" value="P:methylation"/>
    <property type="evidence" value="ECO:0007669"/>
    <property type="project" value="UniProtKB-KW"/>
</dbReference>
<dbReference type="InterPro" id="IPR029063">
    <property type="entry name" value="SAM-dependent_MTases_sf"/>
</dbReference>
<feature type="repeat" description="TPR" evidence="3">
    <location>
        <begin position="47"/>
        <end position="80"/>
    </location>
</feature>
<dbReference type="PROSITE" id="PS50005">
    <property type="entry name" value="TPR"/>
    <property type="match status" value="2"/>
</dbReference>
<keyword evidence="1" id="KW-0677">Repeat</keyword>
<dbReference type="PANTHER" id="PTHR44858:SF1">
    <property type="entry name" value="UDP-N-ACETYLGLUCOSAMINE--PEPTIDE N-ACETYLGLUCOSAMINYLTRANSFERASE SPINDLY-RELATED"/>
    <property type="match status" value="1"/>
</dbReference>
<keyword evidence="6" id="KW-1185">Reference proteome</keyword>
<dbReference type="InterPro" id="IPR011990">
    <property type="entry name" value="TPR-like_helical_dom_sf"/>
</dbReference>
<keyword evidence="5" id="KW-0808">Transferase</keyword>
<dbReference type="GO" id="GO:0009279">
    <property type="term" value="C:cell outer membrane"/>
    <property type="evidence" value="ECO:0007669"/>
    <property type="project" value="TreeGrafter"/>
</dbReference>
<gene>
    <name evidence="5" type="ORF">GON04_13340</name>
</gene>
<dbReference type="InterPro" id="IPR019734">
    <property type="entry name" value="TPR_rpt"/>
</dbReference>
<evidence type="ECO:0000313" key="5">
    <source>
        <dbReference type="EMBL" id="MVQ30439.1"/>
    </source>
</evidence>
<dbReference type="SUPFAM" id="SSF53335">
    <property type="entry name" value="S-adenosyl-L-methionine-dependent methyltransferases"/>
    <property type="match status" value="1"/>
</dbReference>
<dbReference type="Gene3D" id="3.40.50.150">
    <property type="entry name" value="Vaccinia Virus protein VP39"/>
    <property type="match status" value="1"/>
</dbReference>
<protein>
    <submittedName>
        <fullName evidence="5">Methyltransferase domain-containing protein</fullName>
    </submittedName>
</protein>
<dbReference type="RefSeq" id="WP_157398569.1">
    <property type="nucleotide sequence ID" value="NZ_WSEL01000006.1"/>
</dbReference>
<dbReference type="InterPro" id="IPR013216">
    <property type="entry name" value="Methyltransf_11"/>
</dbReference>
<evidence type="ECO:0000256" key="1">
    <source>
        <dbReference type="ARBA" id="ARBA00022737"/>
    </source>
</evidence>
<name>A0A6N8IU02_9BURK</name>
<reference evidence="5 6" key="1">
    <citation type="submission" date="2019-12" db="EMBL/GenBank/DDBJ databases">
        <authorList>
            <person name="Huq M.A."/>
        </authorList>
    </citation>
    <scope>NUCLEOTIDE SEQUENCE [LARGE SCALE GENOMIC DNA]</scope>
    <source>
        <strain evidence="5 6">MAH-25</strain>
    </source>
</reference>
<dbReference type="EMBL" id="WSEL01000006">
    <property type="protein sequence ID" value="MVQ30439.1"/>
    <property type="molecule type" value="Genomic_DNA"/>
</dbReference>
<keyword evidence="5" id="KW-0489">Methyltransferase</keyword>
<dbReference type="Pfam" id="PF13432">
    <property type="entry name" value="TPR_16"/>
    <property type="match status" value="2"/>
</dbReference>
<feature type="repeat" description="TPR" evidence="3">
    <location>
        <begin position="81"/>
        <end position="114"/>
    </location>
</feature>
<dbReference type="SUPFAM" id="SSF48452">
    <property type="entry name" value="TPR-like"/>
    <property type="match status" value="1"/>
</dbReference>
<evidence type="ECO:0000256" key="3">
    <source>
        <dbReference type="PROSITE-ProRule" id="PRU00339"/>
    </source>
</evidence>
<dbReference type="AlphaFoldDB" id="A0A6N8IU02"/>
<dbReference type="GO" id="GO:0008757">
    <property type="term" value="F:S-adenosylmethionine-dependent methyltransferase activity"/>
    <property type="evidence" value="ECO:0007669"/>
    <property type="project" value="InterPro"/>
</dbReference>
<keyword evidence="2 3" id="KW-0802">TPR repeat</keyword>
<dbReference type="Pfam" id="PF08241">
    <property type="entry name" value="Methyltransf_11"/>
    <property type="match status" value="1"/>
</dbReference>
<dbReference type="Proteomes" id="UP000469385">
    <property type="component" value="Unassembled WGS sequence"/>
</dbReference>
<dbReference type="SMART" id="SM00028">
    <property type="entry name" value="TPR"/>
    <property type="match status" value="4"/>
</dbReference>
<dbReference type="PROSITE" id="PS50293">
    <property type="entry name" value="TPR_REGION"/>
    <property type="match status" value="1"/>
</dbReference>
<evidence type="ECO:0000313" key="6">
    <source>
        <dbReference type="Proteomes" id="UP000469385"/>
    </source>
</evidence>
<feature type="domain" description="Methyltransferase type 11" evidence="4">
    <location>
        <begin position="212"/>
        <end position="304"/>
    </location>
</feature>